<keyword evidence="4" id="KW-1185">Reference proteome</keyword>
<dbReference type="Gene3D" id="2.60.120.1250">
    <property type="entry name" value="Peptidase M60, enhancin-like domain 1"/>
    <property type="match status" value="1"/>
</dbReference>
<protein>
    <submittedName>
        <fullName evidence="3">Peptidase M60, enhancin and enhancin-like</fullName>
    </submittedName>
</protein>
<dbReference type="PANTHER" id="PTHR15730:SF5">
    <property type="entry name" value="SI:CH211-210B2.2-RELATED"/>
    <property type="match status" value="1"/>
</dbReference>
<reference evidence="3 4" key="1">
    <citation type="submission" date="2016-11" db="EMBL/GenBank/DDBJ databases">
        <authorList>
            <person name="Jaros S."/>
            <person name="Januszkiewicz K."/>
            <person name="Wedrychowicz H."/>
        </authorList>
    </citation>
    <scope>NUCLEOTIDE SEQUENCE [LARGE SCALE GENOMIC DNA]</scope>
    <source>
        <strain evidence="3 4">CGMCC 1.12145</strain>
    </source>
</reference>
<dbReference type="STRING" id="1150368.SAMN02927921_02385"/>
<sequence>MKTYVRKMKALMYCGIWSVVAVSCDFPTGGSDDLPQPGDSIPIEETLGADRLQTFYEGPTQGQVKERLAQRGNHNDMLPTGFHVDPFDTLKVTVNRLSGTSMPQVVVGTPFRDNIRPIRTYYDVVQGENMFIADEYGGTVYVRYVTTDTPDSSAEIEFGEGFKKVPYYIKGQTTKSEWLQMLDIFDDVRDVMFVTDHTMLTVGLEDAVTYQEEDQDLMCEYLDDIMEAEAAISGLDGSAPVHENREYKFLLTVRDPDAGGYMAASIALYFTQGIIDRLLMPEKLGGSNGWGPWHEAGHVHQQAAWTWSAVVESTVNIYALAAERAFGLSPSRVSVNGEWPAVETFLSLPDTDRNFNASVASNGVRMALFHQLWLAYGDTFYKQLHKETREENPDAGDDNDRMRYFMLKSCTISGNDLSDFFRKWGLPVANSVYNEIEALNLPAPGEDLTLLRDE</sequence>
<dbReference type="InterPro" id="IPR031161">
    <property type="entry name" value="Peptidase_M60_dom"/>
</dbReference>
<feature type="chain" id="PRO_5012159390" evidence="1">
    <location>
        <begin position="24"/>
        <end position="454"/>
    </location>
</feature>
<feature type="signal peptide" evidence="1">
    <location>
        <begin position="1"/>
        <end position="23"/>
    </location>
</feature>
<name>A0A1K1QAC1_9FLAO</name>
<dbReference type="SMART" id="SM01276">
    <property type="entry name" value="M60-like"/>
    <property type="match status" value="1"/>
</dbReference>
<dbReference type="InterPro" id="IPR042279">
    <property type="entry name" value="Pep_M60_3"/>
</dbReference>
<dbReference type="PROSITE" id="PS51723">
    <property type="entry name" value="PEPTIDASE_M60"/>
    <property type="match status" value="1"/>
</dbReference>
<dbReference type="Proteomes" id="UP000182248">
    <property type="component" value="Unassembled WGS sequence"/>
</dbReference>
<evidence type="ECO:0000313" key="4">
    <source>
        <dbReference type="Proteomes" id="UP000182248"/>
    </source>
</evidence>
<accession>A0A1K1QAC1</accession>
<dbReference type="OrthoDB" id="197688at2"/>
<keyword evidence="1" id="KW-0732">Signal</keyword>
<dbReference type="RefSeq" id="WP_072317600.1">
    <property type="nucleotide sequence ID" value="NZ_FPJE01000012.1"/>
</dbReference>
<dbReference type="InterPro" id="IPR051244">
    <property type="entry name" value="TCAF"/>
</dbReference>
<dbReference type="PROSITE" id="PS51257">
    <property type="entry name" value="PROKAR_LIPOPROTEIN"/>
    <property type="match status" value="1"/>
</dbReference>
<proteinExistence type="predicted"/>
<gene>
    <name evidence="3" type="ORF">SAMN02927921_02385</name>
</gene>
<dbReference type="EMBL" id="FPJE01000012">
    <property type="protein sequence ID" value="SFW56863.1"/>
    <property type="molecule type" value="Genomic_DNA"/>
</dbReference>
<evidence type="ECO:0000256" key="1">
    <source>
        <dbReference type="SAM" id="SignalP"/>
    </source>
</evidence>
<dbReference type="AlphaFoldDB" id="A0A1K1QAC1"/>
<evidence type="ECO:0000313" key="3">
    <source>
        <dbReference type="EMBL" id="SFW56863.1"/>
    </source>
</evidence>
<dbReference type="PANTHER" id="PTHR15730">
    <property type="entry name" value="EXPERIMENTAL AUTOIMMUNE PROSTATITIS ANTIGEN 2-RELATED"/>
    <property type="match status" value="1"/>
</dbReference>
<dbReference type="Gene3D" id="3.40.390.80">
    <property type="entry name" value="Peptidase M60, enhancin-like domain 2"/>
    <property type="match status" value="1"/>
</dbReference>
<organism evidence="3 4">
    <name type="scientific">Sinomicrobium oceani</name>
    <dbReference type="NCBI Taxonomy" id="1150368"/>
    <lineage>
        <taxon>Bacteria</taxon>
        <taxon>Pseudomonadati</taxon>
        <taxon>Bacteroidota</taxon>
        <taxon>Flavobacteriia</taxon>
        <taxon>Flavobacteriales</taxon>
        <taxon>Flavobacteriaceae</taxon>
        <taxon>Sinomicrobium</taxon>
    </lineage>
</organism>
<evidence type="ECO:0000259" key="2">
    <source>
        <dbReference type="PROSITE" id="PS51723"/>
    </source>
</evidence>
<dbReference type="Gene3D" id="1.10.390.30">
    <property type="entry name" value="Peptidase M60, enhancin-like domain 3"/>
    <property type="match status" value="1"/>
</dbReference>
<feature type="domain" description="Peptidase M60" evidence="2">
    <location>
        <begin position="75"/>
        <end position="377"/>
    </location>
</feature>
<dbReference type="Pfam" id="PF13402">
    <property type="entry name" value="Peptidase_M60"/>
    <property type="match status" value="1"/>
</dbReference>